<dbReference type="InterPro" id="IPR036412">
    <property type="entry name" value="HAD-like_sf"/>
</dbReference>
<sequence length="97" mass="10066">RPVEFSASSAGWGVEKPAPEFFARVVALAGVPPASIAYVGDRVDNDIVPAADAGMAAVFLRRGPWGVLHANLPGAARAYLRIETLAELPDAVAGLKV</sequence>
<dbReference type="Proteomes" id="UP000050509">
    <property type="component" value="Unassembled WGS sequence"/>
</dbReference>
<organism evidence="3 4">
    <name type="scientific">Kouleothrix aurantiaca</name>
    <dbReference type="NCBI Taxonomy" id="186479"/>
    <lineage>
        <taxon>Bacteria</taxon>
        <taxon>Bacillati</taxon>
        <taxon>Chloroflexota</taxon>
        <taxon>Chloroflexia</taxon>
        <taxon>Chloroflexales</taxon>
        <taxon>Roseiflexineae</taxon>
        <taxon>Roseiflexaceae</taxon>
        <taxon>Kouleothrix</taxon>
    </lineage>
</organism>
<dbReference type="EMBL" id="LJCR01001785">
    <property type="protein sequence ID" value="KPV49728.1"/>
    <property type="molecule type" value="Genomic_DNA"/>
</dbReference>
<dbReference type="Gene3D" id="3.40.50.1000">
    <property type="entry name" value="HAD superfamily/HAD-like"/>
    <property type="match status" value="1"/>
</dbReference>
<name>A0A0P9D370_9CHLR</name>
<evidence type="ECO:0000256" key="2">
    <source>
        <dbReference type="ARBA" id="ARBA00022842"/>
    </source>
</evidence>
<dbReference type="InterPro" id="IPR023214">
    <property type="entry name" value="HAD_sf"/>
</dbReference>
<dbReference type="PANTHER" id="PTHR46470">
    <property type="entry name" value="N-ACYLNEURAMINATE-9-PHOSPHATASE"/>
    <property type="match status" value="1"/>
</dbReference>
<keyword evidence="4" id="KW-1185">Reference proteome</keyword>
<keyword evidence="2" id="KW-0460">Magnesium</keyword>
<comment type="caution">
    <text evidence="3">The sequence shown here is derived from an EMBL/GenBank/DDBJ whole genome shotgun (WGS) entry which is preliminary data.</text>
</comment>
<evidence type="ECO:0000313" key="4">
    <source>
        <dbReference type="Proteomes" id="UP000050509"/>
    </source>
</evidence>
<dbReference type="GO" id="GO:0016787">
    <property type="term" value="F:hydrolase activity"/>
    <property type="evidence" value="ECO:0007669"/>
    <property type="project" value="UniProtKB-KW"/>
</dbReference>
<reference evidence="3 4" key="1">
    <citation type="submission" date="2015-09" db="EMBL/GenBank/DDBJ databases">
        <title>Draft genome sequence of Kouleothrix aurantiaca JCM 19913.</title>
        <authorList>
            <person name="Hemp J."/>
        </authorList>
    </citation>
    <scope>NUCLEOTIDE SEQUENCE [LARGE SCALE GENOMIC DNA]</scope>
    <source>
        <strain evidence="3 4">COM-B</strain>
    </source>
</reference>
<dbReference type="AlphaFoldDB" id="A0A0P9D370"/>
<accession>A0A0P9D370</accession>
<evidence type="ECO:0000256" key="1">
    <source>
        <dbReference type="ARBA" id="ARBA00022801"/>
    </source>
</evidence>
<gene>
    <name evidence="3" type="ORF">SE17_30950</name>
</gene>
<keyword evidence="1" id="KW-0378">Hydrolase</keyword>
<feature type="non-terminal residue" evidence="3">
    <location>
        <position position="1"/>
    </location>
</feature>
<dbReference type="Pfam" id="PF13242">
    <property type="entry name" value="Hydrolase_like"/>
    <property type="match status" value="1"/>
</dbReference>
<evidence type="ECO:0000313" key="3">
    <source>
        <dbReference type="EMBL" id="KPV49728.1"/>
    </source>
</evidence>
<protein>
    <submittedName>
        <fullName evidence="3">Haloacid dehalogenase</fullName>
    </submittedName>
</protein>
<dbReference type="InterPro" id="IPR051400">
    <property type="entry name" value="HAD-like_hydrolase"/>
</dbReference>
<dbReference type="SUPFAM" id="SSF56784">
    <property type="entry name" value="HAD-like"/>
    <property type="match status" value="1"/>
</dbReference>
<proteinExistence type="predicted"/>